<dbReference type="Proteomes" id="UP000006727">
    <property type="component" value="Chromosome 20"/>
</dbReference>
<evidence type="ECO:0000313" key="2">
    <source>
        <dbReference type="EnsemblPlants" id="Pp3c20_3940V3.1"/>
    </source>
</evidence>
<dbReference type="STRING" id="3218.A0A2K1ITY0"/>
<evidence type="ECO:0000313" key="1">
    <source>
        <dbReference type="EMBL" id="PNR32737.1"/>
    </source>
</evidence>
<reference evidence="1 3" key="1">
    <citation type="journal article" date="2008" name="Science">
        <title>The Physcomitrella genome reveals evolutionary insights into the conquest of land by plants.</title>
        <authorList>
            <person name="Rensing S."/>
            <person name="Lang D."/>
            <person name="Zimmer A."/>
            <person name="Terry A."/>
            <person name="Salamov A."/>
            <person name="Shapiro H."/>
            <person name="Nishiyama T."/>
            <person name="Perroud P.-F."/>
            <person name="Lindquist E."/>
            <person name="Kamisugi Y."/>
            <person name="Tanahashi T."/>
            <person name="Sakakibara K."/>
            <person name="Fujita T."/>
            <person name="Oishi K."/>
            <person name="Shin-I T."/>
            <person name="Kuroki Y."/>
            <person name="Toyoda A."/>
            <person name="Suzuki Y."/>
            <person name="Hashimoto A."/>
            <person name="Yamaguchi K."/>
            <person name="Sugano A."/>
            <person name="Kohara Y."/>
            <person name="Fujiyama A."/>
            <person name="Anterola A."/>
            <person name="Aoki S."/>
            <person name="Ashton N."/>
            <person name="Barbazuk W.B."/>
            <person name="Barker E."/>
            <person name="Bennetzen J."/>
            <person name="Bezanilla M."/>
            <person name="Blankenship R."/>
            <person name="Cho S.H."/>
            <person name="Dutcher S."/>
            <person name="Estelle M."/>
            <person name="Fawcett J.A."/>
            <person name="Gundlach H."/>
            <person name="Hanada K."/>
            <person name="Heyl A."/>
            <person name="Hicks K.A."/>
            <person name="Hugh J."/>
            <person name="Lohr M."/>
            <person name="Mayer K."/>
            <person name="Melkozernov A."/>
            <person name="Murata T."/>
            <person name="Nelson D."/>
            <person name="Pils B."/>
            <person name="Prigge M."/>
            <person name="Reiss B."/>
            <person name="Renner T."/>
            <person name="Rombauts S."/>
            <person name="Rushton P."/>
            <person name="Sanderfoot A."/>
            <person name="Schween G."/>
            <person name="Shiu S.-H."/>
            <person name="Stueber K."/>
            <person name="Theodoulou F.L."/>
            <person name="Tu H."/>
            <person name="Van de Peer Y."/>
            <person name="Verrier P.J."/>
            <person name="Waters E."/>
            <person name="Wood A."/>
            <person name="Yang L."/>
            <person name="Cove D."/>
            <person name="Cuming A."/>
            <person name="Hasebe M."/>
            <person name="Lucas S."/>
            <person name="Mishler D.B."/>
            <person name="Reski R."/>
            <person name="Grigoriev I."/>
            <person name="Quatrano R.S."/>
            <person name="Boore J.L."/>
        </authorList>
    </citation>
    <scope>NUCLEOTIDE SEQUENCE [LARGE SCALE GENOMIC DNA]</scope>
    <source>
        <strain evidence="2 3">cv. Gransden 2004</strain>
    </source>
</reference>
<proteinExistence type="predicted"/>
<dbReference type="InParanoid" id="A0A2K1ITY0"/>
<gene>
    <name evidence="1" type="ORF">PHYPA_024679</name>
</gene>
<reference evidence="2" key="3">
    <citation type="submission" date="2020-12" db="UniProtKB">
        <authorList>
            <consortium name="EnsemblPlants"/>
        </authorList>
    </citation>
    <scope>IDENTIFICATION</scope>
</reference>
<dbReference type="Gramene" id="Pp3c20_3940V3.1">
    <property type="protein sequence ID" value="Pp3c20_3940V3.1"/>
    <property type="gene ID" value="Pp3c20_3940"/>
</dbReference>
<dbReference type="AlphaFoldDB" id="A0A2K1ITY0"/>
<sequence>MGKADENPSKVVPKDIRSNIEAMDCVKFIWAKLMRTQVWNTVEKHGKSTYTSAIHGKYALKEIVATASFAKKCIIVKEMNQ</sequence>
<reference evidence="1 3" key="2">
    <citation type="journal article" date="2018" name="Plant J.">
        <title>The Physcomitrella patens chromosome-scale assembly reveals moss genome structure and evolution.</title>
        <authorList>
            <person name="Lang D."/>
            <person name="Ullrich K.K."/>
            <person name="Murat F."/>
            <person name="Fuchs J."/>
            <person name="Jenkins J."/>
            <person name="Haas F.B."/>
            <person name="Piednoel M."/>
            <person name="Gundlach H."/>
            <person name="Van Bel M."/>
            <person name="Meyberg R."/>
            <person name="Vives C."/>
            <person name="Morata J."/>
            <person name="Symeonidi A."/>
            <person name="Hiss M."/>
            <person name="Muchero W."/>
            <person name="Kamisugi Y."/>
            <person name="Saleh O."/>
            <person name="Blanc G."/>
            <person name="Decker E.L."/>
            <person name="van Gessel N."/>
            <person name="Grimwood J."/>
            <person name="Hayes R.D."/>
            <person name="Graham S.W."/>
            <person name="Gunter L.E."/>
            <person name="McDaniel S.F."/>
            <person name="Hoernstein S.N.W."/>
            <person name="Larsson A."/>
            <person name="Li F.W."/>
            <person name="Perroud P.F."/>
            <person name="Phillips J."/>
            <person name="Ranjan P."/>
            <person name="Rokshar D.S."/>
            <person name="Rothfels C.J."/>
            <person name="Schneider L."/>
            <person name="Shu S."/>
            <person name="Stevenson D.W."/>
            <person name="Thummler F."/>
            <person name="Tillich M."/>
            <person name="Villarreal Aguilar J.C."/>
            <person name="Widiez T."/>
            <person name="Wong G.K."/>
            <person name="Wymore A."/>
            <person name="Zhang Y."/>
            <person name="Zimmer A.D."/>
            <person name="Quatrano R.S."/>
            <person name="Mayer K.F.X."/>
            <person name="Goodstein D."/>
            <person name="Casacuberta J.M."/>
            <person name="Vandepoele K."/>
            <person name="Reski R."/>
            <person name="Cuming A.C."/>
            <person name="Tuskan G.A."/>
            <person name="Maumus F."/>
            <person name="Salse J."/>
            <person name="Schmutz J."/>
            <person name="Rensing S.A."/>
        </authorList>
    </citation>
    <scope>NUCLEOTIDE SEQUENCE [LARGE SCALE GENOMIC DNA]</scope>
    <source>
        <strain evidence="2 3">cv. Gransden 2004</strain>
    </source>
</reference>
<dbReference type="PaxDb" id="3218-PP1S187_60V6.1"/>
<dbReference type="PANTHER" id="PTHR31619:SF5">
    <property type="entry name" value="4-HYDROXY-3-METHYLBUT-2-ENYL DIPHOSPHATE REDUCTASE, CHLOROPLASTIC"/>
    <property type="match status" value="1"/>
</dbReference>
<evidence type="ECO:0000313" key="3">
    <source>
        <dbReference type="Proteomes" id="UP000006727"/>
    </source>
</evidence>
<keyword evidence="3" id="KW-1185">Reference proteome</keyword>
<name>A0A2K1ITY0_PHYPA</name>
<dbReference type="EnsemblPlants" id="Pp3c20_3940V3.1">
    <property type="protein sequence ID" value="Pp3c20_3940V3.1"/>
    <property type="gene ID" value="Pp3c20_3940"/>
</dbReference>
<protein>
    <submittedName>
        <fullName evidence="1 2">Uncharacterized protein</fullName>
    </submittedName>
</protein>
<dbReference type="EMBL" id="ABEU02000020">
    <property type="protein sequence ID" value="PNR32737.1"/>
    <property type="molecule type" value="Genomic_DNA"/>
</dbReference>
<organism evidence="1">
    <name type="scientific">Physcomitrium patens</name>
    <name type="common">Spreading-leaved earth moss</name>
    <name type="synonym">Physcomitrella patens</name>
    <dbReference type="NCBI Taxonomy" id="3218"/>
    <lineage>
        <taxon>Eukaryota</taxon>
        <taxon>Viridiplantae</taxon>
        <taxon>Streptophyta</taxon>
        <taxon>Embryophyta</taxon>
        <taxon>Bryophyta</taxon>
        <taxon>Bryophytina</taxon>
        <taxon>Bryopsida</taxon>
        <taxon>Funariidae</taxon>
        <taxon>Funariales</taxon>
        <taxon>Funariaceae</taxon>
        <taxon>Physcomitrium</taxon>
    </lineage>
</organism>
<accession>A0A2K1ITY0</accession>
<dbReference type="PANTHER" id="PTHR31619">
    <property type="entry name" value="4-HYDROXY-3-METHYLBUT-2-ENYL DIPHOSPHATE REDUCTASE, CHLOROPLASTIC"/>
    <property type="match status" value="1"/>
</dbReference>